<sequence length="84" mass="9419">MEATKTIVEAVEQTSCMKAQRARVVTSSQKYSSNFSDVILMCVTFVASSVTTGQADPEESQELPLNQILTRISKQIPEMWWSFV</sequence>
<dbReference type="AlphaFoldDB" id="A0A199V654"/>
<comment type="caution">
    <text evidence="1">The sequence shown here is derived from an EMBL/GenBank/DDBJ whole genome shotgun (WGS) entry which is preliminary data.</text>
</comment>
<reference evidence="1 2" key="1">
    <citation type="journal article" date="2016" name="DNA Res.">
        <title>The draft genome of MD-2 pineapple using hybrid error correction of long reads.</title>
        <authorList>
            <person name="Redwan R.M."/>
            <person name="Saidin A."/>
            <person name="Kumar S.V."/>
        </authorList>
    </citation>
    <scope>NUCLEOTIDE SEQUENCE [LARGE SCALE GENOMIC DNA]</scope>
    <source>
        <strain evidence="2">cv. MD2</strain>
        <tissue evidence="1">Leaf</tissue>
    </source>
</reference>
<protein>
    <submittedName>
        <fullName evidence="1">Uncharacterized protein</fullName>
    </submittedName>
</protein>
<evidence type="ECO:0000313" key="2">
    <source>
        <dbReference type="Proteomes" id="UP000092600"/>
    </source>
</evidence>
<proteinExistence type="predicted"/>
<dbReference type="Proteomes" id="UP000092600">
    <property type="component" value="Unassembled WGS sequence"/>
</dbReference>
<dbReference type="EMBL" id="LSRQ01003065">
    <property type="protein sequence ID" value="OAY72544.1"/>
    <property type="molecule type" value="Genomic_DNA"/>
</dbReference>
<organism evidence="1 2">
    <name type="scientific">Ananas comosus</name>
    <name type="common">Pineapple</name>
    <name type="synonym">Ananas ananas</name>
    <dbReference type="NCBI Taxonomy" id="4615"/>
    <lineage>
        <taxon>Eukaryota</taxon>
        <taxon>Viridiplantae</taxon>
        <taxon>Streptophyta</taxon>
        <taxon>Embryophyta</taxon>
        <taxon>Tracheophyta</taxon>
        <taxon>Spermatophyta</taxon>
        <taxon>Magnoliopsida</taxon>
        <taxon>Liliopsida</taxon>
        <taxon>Poales</taxon>
        <taxon>Bromeliaceae</taxon>
        <taxon>Bromelioideae</taxon>
        <taxon>Ananas</taxon>
    </lineage>
</organism>
<name>A0A199V654_ANACO</name>
<accession>A0A199V654</accession>
<evidence type="ECO:0000313" key="1">
    <source>
        <dbReference type="EMBL" id="OAY72544.1"/>
    </source>
</evidence>
<gene>
    <name evidence="1" type="ORF">ACMD2_17363</name>
</gene>